<gene>
    <name evidence="2" type="ORF">COU30_00925</name>
</gene>
<dbReference type="Proteomes" id="UP000228528">
    <property type="component" value="Unassembled WGS sequence"/>
</dbReference>
<dbReference type="EMBL" id="PFBW01000039">
    <property type="protein sequence ID" value="PIR77719.1"/>
    <property type="molecule type" value="Genomic_DNA"/>
</dbReference>
<name>A0A2M6P2D4_9BACT</name>
<evidence type="ECO:0000313" key="2">
    <source>
        <dbReference type="EMBL" id="PIR77719.1"/>
    </source>
</evidence>
<feature type="transmembrane region" description="Helical" evidence="1">
    <location>
        <begin position="47"/>
        <end position="68"/>
    </location>
</feature>
<feature type="transmembrane region" description="Helical" evidence="1">
    <location>
        <begin position="158"/>
        <end position="176"/>
    </location>
</feature>
<evidence type="ECO:0000256" key="1">
    <source>
        <dbReference type="SAM" id="Phobius"/>
    </source>
</evidence>
<sequence length="806" mass="92678">MKQLIQEIKEWEHGWWQYLKYSYKLTVWIYIAKFRGVRSFFKKHFDIFLRTSFIVFALGVGLLLHIFGGSAFTQDILSNYLVAIGAMAGSAIAIVFTISIFLLQSAADLYSSQYFEVYIHDWREKIVYVLVILITLLFFGTGLYVGGITDIPENVSNYIVWISLTLVGTIFALIDWQYKTVRQKISPTKAISFLENQGIKFLDNVHADAQRIANIMTTRDGSLTENEALARTYNYFFKPRIIDLNRQLENLVEISLKLSDKQEVGTTKRGFTAVYNVLAKYLEVRKTSSVAMPSGIVLMAVESDSQRFLFDNLDRLNKAGEKFIKEDKDVQATYILNIYQSLAEKAKDITYLGKTRDNPILENIVGNLELYIGIGMRAKNLEVVFQGAEKLGNVAVSVASVGLSHTLQGIQDKLQEIAVYGVIEKQTIIVDQCNTNIIKILGLAFTNDNIIAQYQFSSGLKHIANIALYIFTARQAGYIPNDFSTSFAMTKGYDTLYELLISILQYYQKIADNKKGAYRRNITEFFDELYRSLRTLSENLKDSDNLLTESIGRLLFNVNDIIIQLIKDAEFSDEHDELYKQLGWNTHLPYWFVHHSEKFDAGSNNFRSLTESVAKTGILAIERLDNKELAEDAVQCLGSITQEALKKNIDKYGYDEPRILEKACYLGILALKKDWLEVYAETVVKILEFQPKYETKYFSNIPPHIDISKISPKKEQLYFEIMHWRSEFNNNRLNRMTGLRDDAESMMYELIDVGDIDWFTFKVWSKWNASSPVEDKIKKEIENMSKKRSVEKLLSCIEKIADKKRK</sequence>
<comment type="caution">
    <text evidence="2">The sequence shown here is derived from an EMBL/GenBank/DDBJ whole genome shotgun (WGS) entry which is preliminary data.</text>
</comment>
<reference evidence="3" key="1">
    <citation type="submission" date="2017-09" db="EMBL/GenBank/DDBJ databases">
        <title>Depth-based differentiation of microbial function through sediment-hosted aquifers and enrichment of novel symbionts in the deep terrestrial subsurface.</title>
        <authorList>
            <person name="Probst A.J."/>
            <person name="Ladd B."/>
            <person name="Jarett J.K."/>
            <person name="Geller-Mcgrath D.E."/>
            <person name="Sieber C.M.K."/>
            <person name="Emerson J.B."/>
            <person name="Anantharaman K."/>
            <person name="Thomas B.C."/>
            <person name="Malmstrom R."/>
            <person name="Stieglmeier M."/>
            <person name="Klingl A."/>
            <person name="Woyke T."/>
            <person name="Ryan C.M."/>
            <person name="Banfield J.F."/>
        </authorList>
    </citation>
    <scope>NUCLEOTIDE SEQUENCE [LARGE SCALE GENOMIC DNA]</scope>
</reference>
<keyword evidence="1" id="KW-0472">Membrane</keyword>
<proteinExistence type="predicted"/>
<evidence type="ECO:0000313" key="3">
    <source>
        <dbReference type="Proteomes" id="UP000228528"/>
    </source>
</evidence>
<feature type="transmembrane region" description="Helical" evidence="1">
    <location>
        <begin position="80"/>
        <end position="105"/>
    </location>
</feature>
<keyword evidence="1" id="KW-0812">Transmembrane</keyword>
<dbReference type="AlphaFoldDB" id="A0A2M6P2D4"/>
<accession>A0A2M6P2D4</accession>
<protein>
    <recommendedName>
        <fullName evidence="4">DUF2254 domain-containing protein</fullName>
    </recommendedName>
</protein>
<evidence type="ECO:0008006" key="4">
    <source>
        <dbReference type="Google" id="ProtNLM"/>
    </source>
</evidence>
<organism evidence="2 3">
    <name type="scientific">Candidatus Magasanikbacteria bacterium CG10_big_fil_rev_8_21_14_0_10_38_6</name>
    <dbReference type="NCBI Taxonomy" id="1974647"/>
    <lineage>
        <taxon>Bacteria</taxon>
        <taxon>Candidatus Magasanikiibacteriota</taxon>
    </lineage>
</organism>
<feature type="transmembrane region" description="Helical" evidence="1">
    <location>
        <begin position="126"/>
        <end position="146"/>
    </location>
</feature>
<keyword evidence="1" id="KW-1133">Transmembrane helix</keyword>